<dbReference type="EMBL" id="BPQQ01000002">
    <property type="protein sequence ID" value="GJD98317.1"/>
    <property type="molecule type" value="Genomic_DNA"/>
</dbReference>
<reference evidence="6" key="2">
    <citation type="submission" date="2021-08" db="EMBL/GenBank/DDBJ databases">
        <authorList>
            <person name="Tani A."/>
            <person name="Ola A."/>
            <person name="Ogura Y."/>
            <person name="Katsura K."/>
            <person name="Hayashi T."/>
        </authorList>
    </citation>
    <scope>NUCLEOTIDE SEQUENCE</scope>
    <source>
        <strain evidence="6">DSM 17168</strain>
    </source>
</reference>
<dbReference type="PROSITE" id="PS51077">
    <property type="entry name" value="HTH_ICLR"/>
    <property type="match status" value="1"/>
</dbReference>
<dbReference type="PROSITE" id="PS51078">
    <property type="entry name" value="ICLR_ED"/>
    <property type="match status" value="1"/>
</dbReference>
<proteinExistence type="predicted"/>
<dbReference type="InterPro" id="IPR036388">
    <property type="entry name" value="WH-like_DNA-bd_sf"/>
</dbReference>
<keyword evidence="3" id="KW-0804">Transcription</keyword>
<dbReference type="Pfam" id="PF09339">
    <property type="entry name" value="HTH_IclR"/>
    <property type="match status" value="1"/>
</dbReference>
<keyword evidence="2" id="KW-0238">DNA-binding</keyword>
<evidence type="ECO:0000256" key="2">
    <source>
        <dbReference type="ARBA" id="ARBA00023125"/>
    </source>
</evidence>
<dbReference type="PANTHER" id="PTHR30136:SF35">
    <property type="entry name" value="HTH-TYPE TRANSCRIPTIONAL REGULATOR RV1719"/>
    <property type="match status" value="1"/>
</dbReference>
<dbReference type="PANTHER" id="PTHR30136">
    <property type="entry name" value="HELIX-TURN-HELIX TRANSCRIPTIONAL REGULATOR, ICLR FAMILY"/>
    <property type="match status" value="1"/>
</dbReference>
<keyword evidence="7" id="KW-1185">Reference proteome</keyword>
<evidence type="ECO:0000313" key="6">
    <source>
        <dbReference type="EMBL" id="GJD98317.1"/>
    </source>
</evidence>
<dbReference type="Gene3D" id="3.30.450.40">
    <property type="match status" value="1"/>
</dbReference>
<dbReference type="Gene3D" id="1.10.10.10">
    <property type="entry name" value="Winged helix-like DNA-binding domain superfamily/Winged helix DNA-binding domain"/>
    <property type="match status" value="1"/>
</dbReference>
<evidence type="ECO:0000259" key="4">
    <source>
        <dbReference type="PROSITE" id="PS51077"/>
    </source>
</evidence>
<evidence type="ECO:0000256" key="3">
    <source>
        <dbReference type="ARBA" id="ARBA00023163"/>
    </source>
</evidence>
<gene>
    <name evidence="6" type="primary">iclR</name>
    <name evidence="6" type="ORF">GMJLKIPL_0224</name>
</gene>
<accession>A0ABQ4S7I3</accession>
<evidence type="ECO:0000313" key="7">
    <source>
        <dbReference type="Proteomes" id="UP001055153"/>
    </source>
</evidence>
<comment type="caution">
    <text evidence="6">The sequence shown here is derived from an EMBL/GenBank/DDBJ whole genome shotgun (WGS) entry which is preliminary data.</text>
</comment>
<dbReference type="SUPFAM" id="SSF55781">
    <property type="entry name" value="GAF domain-like"/>
    <property type="match status" value="1"/>
</dbReference>
<organism evidence="6 7">
    <name type="scientific">Methylobacterium isbiliense</name>
    <dbReference type="NCBI Taxonomy" id="315478"/>
    <lineage>
        <taxon>Bacteria</taxon>
        <taxon>Pseudomonadati</taxon>
        <taxon>Pseudomonadota</taxon>
        <taxon>Alphaproteobacteria</taxon>
        <taxon>Hyphomicrobiales</taxon>
        <taxon>Methylobacteriaceae</taxon>
        <taxon>Methylobacterium</taxon>
    </lineage>
</organism>
<feature type="domain" description="HTH iclR-type" evidence="4">
    <location>
        <begin position="3"/>
        <end position="65"/>
    </location>
</feature>
<sequence>MAGGLLRRALDLVELLAGHARGLPLQTIADMLGIPKSGAHRLLAELVSYAYVTQDAETGRYLLTTRFATLGLKHLANSGVVDVSQSVLNRLADRSGELVRLAVVDYPRLVWVAKAQGARSGLRYDADMGTEATLSTTSTGIVWLASLSDEEALHLVLRQGLRPPGTAGPNAPRSIPAVLDLIQAARARGYAWVHETNAVGMAAMAANIVHPGSGRAIGNVSIAGPSARLTEACRDALAPDLLEAAATLSAVGPLSDYLAALSGGRTPDPARLA</sequence>
<evidence type="ECO:0000256" key="1">
    <source>
        <dbReference type="ARBA" id="ARBA00023015"/>
    </source>
</evidence>
<dbReference type="RefSeq" id="WP_238233270.1">
    <property type="nucleotide sequence ID" value="NZ_BPQQ01000002.1"/>
</dbReference>
<dbReference type="InterPro" id="IPR050707">
    <property type="entry name" value="HTH_MetabolicPath_Reg"/>
</dbReference>
<dbReference type="InterPro" id="IPR005471">
    <property type="entry name" value="Tscrpt_reg_IclR_N"/>
</dbReference>
<keyword evidence="1" id="KW-0805">Transcription regulation</keyword>
<protein>
    <submittedName>
        <fullName evidence="6">Transcriptional repressor IclR</fullName>
    </submittedName>
</protein>
<dbReference type="InterPro" id="IPR014757">
    <property type="entry name" value="Tscrpt_reg_IclR_C"/>
</dbReference>
<dbReference type="InterPro" id="IPR029016">
    <property type="entry name" value="GAF-like_dom_sf"/>
</dbReference>
<dbReference type="SUPFAM" id="SSF46785">
    <property type="entry name" value="Winged helix' DNA-binding domain"/>
    <property type="match status" value="1"/>
</dbReference>
<feature type="domain" description="IclR-ED" evidence="5">
    <location>
        <begin position="66"/>
        <end position="254"/>
    </location>
</feature>
<evidence type="ECO:0000259" key="5">
    <source>
        <dbReference type="PROSITE" id="PS51078"/>
    </source>
</evidence>
<dbReference type="InterPro" id="IPR036390">
    <property type="entry name" value="WH_DNA-bd_sf"/>
</dbReference>
<reference evidence="6" key="1">
    <citation type="journal article" date="2021" name="Front. Microbiol.">
        <title>Comprehensive Comparative Genomics and Phenotyping of Methylobacterium Species.</title>
        <authorList>
            <person name="Alessa O."/>
            <person name="Ogura Y."/>
            <person name="Fujitani Y."/>
            <person name="Takami H."/>
            <person name="Hayashi T."/>
            <person name="Sahin N."/>
            <person name="Tani A."/>
        </authorList>
    </citation>
    <scope>NUCLEOTIDE SEQUENCE</scope>
    <source>
        <strain evidence="6">DSM 17168</strain>
    </source>
</reference>
<dbReference type="SMART" id="SM00346">
    <property type="entry name" value="HTH_ICLR"/>
    <property type="match status" value="1"/>
</dbReference>
<dbReference type="Proteomes" id="UP001055153">
    <property type="component" value="Unassembled WGS sequence"/>
</dbReference>
<dbReference type="Pfam" id="PF01614">
    <property type="entry name" value="IclR_C"/>
    <property type="match status" value="1"/>
</dbReference>
<name>A0ABQ4S7I3_9HYPH</name>